<name>A0A6B2L884_9EUKA</name>
<proteinExistence type="predicted"/>
<dbReference type="GO" id="GO:0005634">
    <property type="term" value="C:nucleus"/>
    <property type="evidence" value="ECO:0007669"/>
    <property type="project" value="UniProtKB-SubCell"/>
</dbReference>
<evidence type="ECO:0000256" key="3">
    <source>
        <dbReference type="ARBA" id="ARBA00023125"/>
    </source>
</evidence>
<feature type="compositionally biased region" description="Basic and acidic residues" evidence="6">
    <location>
        <begin position="103"/>
        <end position="134"/>
    </location>
</feature>
<keyword evidence="5" id="KW-0539">Nucleus</keyword>
<feature type="domain" description="MADS-box" evidence="7">
    <location>
        <begin position="1"/>
        <end position="61"/>
    </location>
</feature>
<dbReference type="PROSITE" id="PS00350">
    <property type="entry name" value="MADS_BOX_1"/>
    <property type="match status" value="1"/>
</dbReference>
<dbReference type="CDD" id="cd00265">
    <property type="entry name" value="MADS_MEF2_like"/>
    <property type="match status" value="1"/>
</dbReference>
<dbReference type="GO" id="GO:0046983">
    <property type="term" value="F:protein dimerization activity"/>
    <property type="evidence" value="ECO:0007669"/>
    <property type="project" value="InterPro"/>
</dbReference>
<dbReference type="PANTHER" id="PTHR11945">
    <property type="entry name" value="MADS BOX PROTEIN"/>
    <property type="match status" value="1"/>
</dbReference>
<evidence type="ECO:0000313" key="8">
    <source>
        <dbReference type="EMBL" id="NDV33057.1"/>
    </source>
</evidence>
<dbReference type="SUPFAM" id="SSF55455">
    <property type="entry name" value="SRF-like"/>
    <property type="match status" value="1"/>
</dbReference>
<dbReference type="InterPro" id="IPR002100">
    <property type="entry name" value="TF_MADSbox"/>
</dbReference>
<dbReference type="EMBL" id="GIBP01004088">
    <property type="protein sequence ID" value="NDV33057.1"/>
    <property type="molecule type" value="Transcribed_RNA"/>
</dbReference>
<dbReference type="Gene3D" id="3.40.1810.10">
    <property type="entry name" value="Transcription factor, MADS-box"/>
    <property type="match status" value="1"/>
</dbReference>
<dbReference type="GO" id="GO:0000981">
    <property type="term" value="F:DNA-binding transcription factor activity, RNA polymerase II-specific"/>
    <property type="evidence" value="ECO:0007669"/>
    <property type="project" value="TreeGrafter"/>
</dbReference>
<sequence length="361" mass="40894">MGRNKIKIERIANERNRQATFTKRKNGLIKKAMELSILCDCEIALVVFNQTNKLFQYASDDVQKILMRYADFDEAPCQSLTNNDYNVRFDNANDKGPANVKSVKKEEGSPLKRSRSDVDGGKEFLKSKLAKKDSMSPPPLPNSTADADPSVPRGFKSEPRYEEEEKKLPQERNEYHHPMHLPPQYPLQPPMHSQPYPSFPQDDWSSYVQNSHSYNPAPFPPQNMYFSAPNEKPTKSASFKNGLTISIPTPHTLVPSPIPSPNFCPSFPLYSSLRSPRTPTTPSAFLGFPSDFHPSISPHLDAAFRRENSLDFNFPSFPSQNENDQDPETVDEHPQEHHEENAPLNAPNIPSNNEYPFSLAH</sequence>
<keyword evidence="3" id="KW-0238">DNA-binding</keyword>
<dbReference type="Pfam" id="PF00319">
    <property type="entry name" value="SRF-TF"/>
    <property type="match status" value="1"/>
</dbReference>
<dbReference type="GO" id="GO:0000978">
    <property type="term" value="F:RNA polymerase II cis-regulatory region sequence-specific DNA binding"/>
    <property type="evidence" value="ECO:0007669"/>
    <property type="project" value="TreeGrafter"/>
</dbReference>
<accession>A0A6B2L884</accession>
<feature type="compositionally biased region" description="Basic and acidic residues" evidence="6">
    <location>
        <begin position="330"/>
        <end position="341"/>
    </location>
</feature>
<evidence type="ECO:0000256" key="2">
    <source>
        <dbReference type="ARBA" id="ARBA00023015"/>
    </source>
</evidence>
<dbReference type="PRINTS" id="PR00404">
    <property type="entry name" value="MADSDOMAIN"/>
</dbReference>
<feature type="region of interest" description="Disordered" evidence="6">
    <location>
        <begin position="218"/>
        <end position="243"/>
    </location>
</feature>
<evidence type="ECO:0000256" key="4">
    <source>
        <dbReference type="ARBA" id="ARBA00023163"/>
    </source>
</evidence>
<feature type="compositionally biased region" description="Basic and acidic residues" evidence="6">
    <location>
        <begin position="155"/>
        <end position="169"/>
    </location>
</feature>
<dbReference type="GO" id="GO:0045944">
    <property type="term" value="P:positive regulation of transcription by RNA polymerase II"/>
    <property type="evidence" value="ECO:0007669"/>
    <property type="project" value="InterPro"/>
</dbReference>
<reference evidence="8" key="1">
    <citation type="journal article" date="2020" name="J. Eukaryot. Microbiol.">
        <title>De novo Sequencing, Assembly and Annotation of the Transcriptome for the Free-Living Testate Amoeba Arcella intermedia.</title>
        <authorList>
            <person name="Ribeiro G.M."/>
            <person name="Porfirio-Sousa A.L."/>
            <person name="Maurer-Alcala X.X."/>
            <person name="Katz L.A."/>
            <person name="Lahr D.J.G."/>
        </authorList>
    </citation>
    <scope>NUCLEOTIDE SEQUENCE</scope>
</reference>
<feature type="region of interest" description="Disordered" evidence="6">
    <location>
        <begin position="91"/>
        <end position="169"/>
    </location>
</feature>
<evidence type="ECO:0000256" key="1">
    <source>
        <dbReference type="ARBA" id="ARBA00004123"/>
    </source>
</evidence>
<dbReference type="PROSITE" id="PS50066">
    <property type="entry name" value="MADS_BOX_2"/>
    <property type="match status" value="1"/>
</dbReference>
<organism evidence="8">
    <name type="scientific">Arcella intermedia</name>
    <dbReference type="NCBI Taxonomy" id="1963864"/>
    <lineage>
        <taxon>Eukaryota</taxon>
        <taxon>Amoebozoa</taxon>
        <taxon>Tubulinea</taxon>
        <taxon>Elardia</taxon>
        <taxon>Arcellinida</taxon>
        <taxon>Sphaerothecina</taxon>
        <taxon>Arcellidae</taxon>
        <taxon>Arcella</taxon>
    </lineage>
</organism>
<comment type="subcellular location">
    <subcellularLocation>
        <location evidence="1">Nucleus</location>
    </subcellularLocation>
</comment>
<dbReference type="InterPro" id="IPR033896">
    <property type="entry name" value="MEF2-like_N"/>
</dbReference>
<feature type="region of interest" description="Disordered" evidence="6">
    <location>
        <begin position="311"/>
        <end position="361"/>
    </location>
</feature>
<dbReference type="PANTHER" id="PTHR11945:SF534">
    <property type="entry name" value="MYOCYTE-SPECIFIC ENHANCER FACTOR 2"/>
    <property type="match status" value="1"/>
</dbReference>
<evidence type="ECO:0000259" key="7">
    <source>
        <dbReference type="PROSITE" id="PS50066"/>
    </source>
</evidence>
<dbReference type="AlphaFoldDB" id="A0A6B2L884"/>
<dbReference type="InterPro" id="IPR036879">
    <property type="entry name" value="TF_MADSbox_sf"/>
</dbReference>
<evidence type="ECO:0000256" key="6">
    <source>
        <dbReference type="SAM" id="MobiDB-lite"/>
    </source>
</evidence>
<protein>
    <recommendedName>
        <fullName evidence="7">MADS-box domain-containing protein</fullName>
    </recommendedName>
</protein>
<evidence type="ECO:0000256" key="5">
    <source>
        <dbReference type="ARBA" id="ARBA00023242"/>
    </source>
</evidence>
<keyword evidence="4" id="KW-0804">Transcription</keyword>
<keyword evidence="2" id="KW-0805">Transcription regulation</keyword>
<dbReference type="SMART" id="SM00432">
    <property type="entry name" value="MADS"/>
    <property type="match status" value="1"/>
</dbReference>